<feature type="transmembrane region" description="Helical" evidence="1">
    <location>
        <begin position="12"/>
        <end position="33"/>
    </location>
</feature>
<feature type="transmembrane region" description="Helical" evidence="1">
    <location>
        <begin position="111"/>
        <end position="130"/>
    </location>
</feature>
<evidence type="ECO:0000313" key="3">
    <source>
        <dbReference type="EMBL" id="PTX58267.1"/>
    </source>
</evidence>
<keyword evidence="1" id="KW-0472">Membrane</keyword>
<evidence type="ECO:0000259" key="2">
    <source>
        <dbReference type="Pfam" id="PF02517"/>
    </source>
</evidence>
<dbReference type="GO" id="GO:0080120">
    <property type="term" value="P:CAAX-box protein maturation"/>
    <property type="evidence" value="ECO:0007669"/>
    <property type="project" value="UniProtKB-ARBA"/>
</dbReference>
<dbReference type="Pfam" id="PF02517">
    <property type="entry name" value="Rce1-like"/>
    <property type="match status" value="1"/>
</dbReference>
<dbReference type="PANTHER" id="PTHR39430">
    <property type="entry name" value="MEMBRANE-ASSOCIATED PROTEASE-RELATED"/>
    <property type="match status" value="1"/>
</dbReference>
<sequence>MRWFMLGAKITFTFLMAFAALFFFSLLLAPFFSPDEFDFPYIMAQNMAFVLAAYVSWRRFEKKPASRLGFQSHRPVRDFVHGSLLGITLIGGLFLLLWMTPWMKLTGIRGAGVLIPALYSAALFLIVAAGEEVFTRGYLQTLITERLGVGWGISATSLIFSALHSQNPALSAIPVVNLFLAGVLLGFARWVTGSLWLPMGLHFTWNWTQDMLSLPVSGLRVTPAPFITAAETGPNWLTGGAFGLEGGVAVTVALAGGILWLYGRHHSFGWNTR</sequence>
<feature type="transmembrane region" description="Helical" evidence="1">
    <location>
        <begin position="39"/>
        <end position="57"/>
    </location>
</feature>
<dbReference type="InterPro" id="IPR003675">
    <property type="entry name" value="Rce1/LyrA-like_dom"/>
</dbReference>
<feature type="transmembrane region" description="Helical" evidence="1">
    <location>
        <begin position="169"/>
        <end position="191"/>
    </location>
</feature>
<evidence type="ECO:0000313" key="4">
    <source>
        <dbReference type="Proteomes" id="UP000244240"/>
    </source>
</evidence>
<dbReference type="RefSeq" id="WP_170109635.1">
    <property type="nucleotide sequence ID" value="NZ_QBKR01000017.1"/>
</dbReference>
<gene>
    <name evidence="3" type="ORF">C8P63_11714</name>
</gene>
<accession>A0A2T6BQM2</accession>
<evidence type="ECO:0000256" key="1">
    <source>
        <dbReference type="SAM" id="Phobius"/>
    </source>
</evidence>
<proteinExistence type="predicted"/>
<feature type="transmembrane region" description="Helical" evidence="1">
    <location>
        <begin position="242"/>
        <end position="263"/>
    </location>
</feature>
<feature type="domain" description="CAAX prenyl protease 2/Lysostaphin resistance protein A-like" evidence="2">
    <location>
        <begin position="117"/>
        <end position="207"/>
    </location>
</feature>
<dbReference type="EMBL" id="QBKR01000017">
    <property type="protein sequence ID" value="PTX58267.1"/>
    <property type="molecule type" value="Genomic_DNA"/>
</dbReference>
<reference evidence="3 4" key="1">
    <citation type="submission" date="2018-04" db="EMBL/GenBank/DDBJ databases">
        <title>Genomic Encyclopedia of Archaeal and Bacterial Type Strains, Phase II (KMG-II): from individual species to whole genera.</title>
        <authorList>
            <person name="Goeker M."/>
        </authorList>
    </citation>
    <scope>NUCLEOTIDE SEQUENCE [LARGE SCALE GENOMIC DNA]</scope>
    <source>
        <strain evidence="3 4">DSM 45787</strain>
    </source>
</reference>
<comment type="caution">
    <text evidence="3">The sequence shown here is derived from an EMBL/GenBank/DDBJ whole genome shotgun (WGS) entry which is preliminary data.</text>
</comment>
<protein>
    <recommendedName>
        <fullName evidence="2">CAAX prenyl protease 2/Lysostaphin resistance protein A-like domain-containing protein</fullName>
    </recommendedName>
</protein>
<name>A0A2T6BQM2_9BACL</name>
<dbReference type="Proteomes" id="UP000244240">
    <property type="component" value="Unassembled WGS sequence"/>
</dbReference>
<keyword evidence="4" id="KW-1185">Reference proteome</keyword>
<dbReference type="GO" id="GO:0004175">
    <property type="term" value="F:endopeptidase activity"/>
    <property type="evidence" value="ECO:0007669"/>
    <property type="project" value="UniProtKB-ARBA"/>
</dbReference>
<organism evidence="3 4">
    <name type="scientific">Melghirimyces profundicolus</name>
    <dbReference type="NCBI Taxonomy" id="1242148"/>
    <lineage>
        <taxon>Bacteria</taxon>
        <taxon>Bacillati</taxon>
        <taxon>Bacillota</taxon>
        <taxon>Bacilli</taxon>
        <taxon>Bacillales</taxon>
        <taxon>Thermoactinomycetaceae</taxon>
        <taxon>Melghirimyces</taxon>
    </lineage>
</organism>
<dbReference type="AlphaFoldDB" id="A0A2T6BQM2"/>
<dbReference type="PANTHER" id="PTHR39430:SF1">
    <property type="entry name" value="PROTEASE"/>
    <property type="match status" value="1"/>
</dbReference>
<keyword evidence="1" id="KW-0812">Transmembrane</keyword>
<feature type="transmembrane region" description="Helical" evidence="1">
    <location>
        <begin position="78"/>
        <end position="99"/>
    </location>
</feature>
<keyword evidence="1" id="KW-1133">Transmembrane helix</keyword>